<feature type="compositionally biased region" description="Basic and acidic residues" evidence="2">
    <location>
        <begin position="7"/>
        <end position="19"/>
    </location>
</feature>
<dbReference type="PROSITE" id="PS50297">
    <property type="entry name" value="ANK_REP_REGION"/>
    <property type="match status" value="1"/>
</dbReference>
<name>A0ABU7BSV6_9TELE</name>
<organism evidence="3 4">
    <name type="scientific">Ataeniobius toweri</name>
    <dbReference type="NCBI Taxonomy" id="208326"/>
    <lineage>
        <taxon>Eukaryota</taxon>
        <taxon>Metazoa</taxon>
        <taxon>Chordata</taxon>
        <taxon>Craniata</taxon>
        <taxon>Vertebrata</taxon>
        <taxon>Euteleostomi</taxon>
        <taxon>Actinopterygii</taxon>
        <taxon>Neopterygii</taxon>
        <taxon>Teleostei</taxon>
        <taxon>Neoteleostei</taxon>
        <taxon>Acanthomorphata</taxon>
        <taxon>Ovalentaria</taxon>
        <taxon>Atherinomorphae</taxon>
        <taxon>Cyprinodontiformes</taxon>
        <taxon>Goodeidae</taxon>
        <taxon>Ataeniobius</taxon>
    </lineage>
</organism>
<reference evidence="3 4" key="1">
    <citation type="submission" date="2021-07" db="EMBL/GenBank/DDBJ databases">
        <authorList>
            <person name="Palmer J.M."/>
        </authorList>
    </citation>
    <scope>NUCLEOTIDE SEQUENCE [LARGE SCALE GENOMIC DNA]</scope>
    <source>
        <strain evidence="3 4">AT_MEX2019</strain>
        <tissue evidence="3">Muscle</tissue>
    </source>
</reference>
<dbReference type="PROSITE" id="PS50088">
    <property type="entry name" value="ANK_REPEAT"/>
    <property type="match status" value="1"/>
</dbReference>
<dbReference type="Proteomes" id="UP001345963">
    <property type="component" value="Unassembled WGS sequence"/>
</dbReference>
<protein>
    <submittedName>
        <fullName evidence="3">Uncharacterized protein</fullName>
    </submittedName>
</protein>
<dbReference type="Pfam" id="PF13637">
    <property type="entry name" value="Ank_4"/>
    <property type="match status" value="1"/>
</dbReference>
<comment type="caution">
    <text evidence="3">The sequence shown here is derived from an EMBL/GenBank/DDBJ whole genome shotgun (WGS) entry which is preliminary data.</text>
</comment>
<feature type="compositionally biased region" description="Acidic residues" evidence="2">
    <location>
        <begin position="56"/>
        <end position="77"/>
    </location>
</feature>
<dbReference type="EMBL" id="JAHUTI010063609">
    <property type="protein sequence ID" value="MED6253051.1"/>
    <property type="molecule type" value="Genomic_DNA"/>
</dbReference>
<evidence type="ECO:0000256" key="1">
    <source>
        <dbReference type="PROSITE-ProRule" id="PRU00023"/>
    </source>
</evidence>
<feature type="region of interest" description="Disordered" evidence="2">
    <location>
        <begin position="1"/>
        <end position="98"/>
    </location>
</feature>
<dbReference type="InterPro" id="IPR002110">
    <property type="entry name" value="Ankyrin_rpt"/>
</dbReference>
<evidence type="ECO:0000256" key="2">
    <source>
        <dbReference type="SAM" id="MobiDB-lite"/>
    </source>
</evidence>
<evidence type="ECO:0000313" key="4">
    <source>
        <dbReference type="Proteomes" id="UP001345963"/>
    </source>
</evidence>
<proteinExistence type="predicted"/>
<feature type="repeat" description="ANK" evidence="1">
    <location>
        <begin position="187"/>
        <end position="219"/>
    </location>
</feature>
<dbReference type="InterPro" id="IPR047184">
    <property type="entry name" value="KANK1-4"/>
</dbReference>
<dbReference type="InterPro" id="IPR036770">
    <property type="entry name" value="Ankyrin_rpt-contain_sf"/>
</dbReference>
<accession>A0ABU7BSV6</accession>
<gene>
    <name evidence="3" type="ORF">ATANTOWER_021445</name>
</gene>
<dbReference type="PANTHER" id="PTHR24168">
    <property type="entry name" value="KN MOTIF AND ANKYRIN REPEAT DOMAIN-CONTAINING"/>
    <property type="match status" value="1"/>
</dbReference>
<feature type="compositionally biased region" description="Acidic residues" evidence="2">
    <location>
        <begin position="36"/>
        <end position="48"/>
    </location>
</feature>
<evidence type="ECO:0000313" key="3">
    <source>
        <dbReference type="EMBL" id="MED6253051.1"/>
    </source>
</evidence>
<keyword evidence="4" id="KW-1185">Reference proteome</keyword>
<dbReference type="SUPFAM" id="SSF48403">
    <property type="entry name" value="Ankyrin repeat"/>
    <property type="match status" value="1"/>
</dbReference>
<dbReference type="Gene3D" id="1.25.40.20">
    <property type="entry name" value="Ankyrin repeat-containing domain"/>
    <property type="match status" value="1"/>
</dbReference>
<dbReference type="PANTHER" id="PTHR24168:SF23">
    <property type="entry name" value="KN MOTIF AND ANKYRIN REPEAT DOMAIN-CONTAINING PROTEIN 3"/>
    <property type="match status" value="1"/>
</dbReference>
<keyword evidence="1" id="KW-0040">ANK repeat</keyword>
<sequence>MLKSIMKRKDGSNSSENRKKSLQFVGILNGGYESTSSEEEEEEEEEEVGSSSGESGEGECLDSTEEDEAALEEETSEEERNVNLDESDTDEETLRATNYSSDAVKEKFEFSSKMREACLILKNHLNDDVKTLKSKEVLSSTHTVQLEWFRVSSAKMAQPSRVSDYLMAFTEVSSALLEHVVNMTDGNGNTALHYSVSHSNFGVVRLLLDTGERTADKRQLWL</sequence>